<proteinExistence type="predicted"/>
<evidence type="ECO:0000313" key="2">
    <source>
        <dbReference type="EMBL" id="MCL6728765.1"/>
    </source>
</evidence>
<dbReference type="SUPFAM" id="SSF54427">
    <property type="entry name" value="NTF2-like"/>
    <property type="match status" value="1"/>
</dbReference>
<gene>
    <name evidence="2" type="ORF">LZ538_01690</name>
</gene>
<evidence type="ECO:0000313" key="3">
    <source>
        <dbReference type="Proteomes" id="UP001165342"/>
    </source>
</evidence>
<keyword evidence="3" id="KW-1185">Reference proteome</keyword>
<feature type="signal peptide" evidence="1">
    <location>
        <begin position="1"/>
        <end position="20"/>
    </location>
</feature>
<accession>A0ABT0RZN6</accession>
<reference evidence="2" key="1">
    <citation type="submission" date="2022-05" db="EMBL/GenBank/DDBJ databases">
        <authorList>
            <person name="Jo J.-H."/>
            <person name="Im W.-T."/>
        </authorList>
    </citation>
    <scope>NUCLEOTIDE SEQUENCE</scope>
    <source>
        <strain evidence="2">SE220</strain>
    </source>
</reference>
<dbReference type="RefSeq" id="WP_249830268.1">
    <property type="nucleotide sequence ID" value="NZ_JAMGBE010000001.1"/>
</dbReference>
<protein>
    <submittedName>
        <fullName evidence="2">Nuclear transport factor 2 family protein</fullName>
    </submittedName>
</protein>
<dbReference type="Gene3D" id="3.10.450.50">
    <property type="match status" value="1"/>
</dbReference>
<dbReference type="Proteomes" id="UP001165342">
    <property type="component" value="Unassembled WGS sequence"/>
</dbReference>
<dbReference type="InterPro" id="IPR032710">
    <property type="entry name" value="NTF2-like_dom_sf"/>
</dbReference>
<organism evidence="2 3">
    <name type="scientific">Sphingomonas hankyongi</name>
    <dbReference type="NCBI Taxonomy" id="2908209"/>
    <lineage>
        <taxon>Bacteria</taxon>
        <taxon>Pseudomonadati</taxon>
        <taxon>Pseudomonadota</taxon>
        <taxon>Alphaproteobacteria</taxon>
        <taxon>Sphingomonadales</taxon>
        <taxon>Sphingomonadaceae</taxon>
        <taxon>Sphingomonas</taxon>
    </lineage>
</organism>
<keyword evidence="1" id="KW-0732">Signal</keyword>
<dbReference type="EMBL" id="JAMGBE010000001">
    <property type="protein sequence ID" value="MCL6728765.1"/>
    <property type="molecule type" value="Genomic_DNA"/>
</dbReference>
<name>A0ABT0RZN6_9SPHN</name>
<comment type="caution">
    <text evidence="2">The sequence shown here is derived from an EMBL/GenBank/DDBJ whole genome shotgun (WGS) entry which is preliminary data.</text>
</comment>
<feature type="chain" id="PRO_5046427880" evidence="1">
    <location>
        <begin position="21"/>
        <end position="183"/>
    </location>
</feature>
<evidence type="ECO:0000256" key="1">
    <source>
        <dbReference type="SAM" id="SignalP"/>
    </source>
</evidence>
<sequence>MNRRLIFTAVILAFPMAASAEVNDDQAAILKVMDRFDTAIRTRDAETMKALFHDGEIVWRSIARPEVRNGESKDLGKVIPPVYPSGAFTLFANERMRHIPIAERFYDPEIVTDGKLASVNFAYDFTMNCKVTNWGLENWQMVKVDGNWRILSVLYSYEYPRSAEMPARHAQPVAGCVPGKWME</sequence>